<name>A0AAQ3T937_PASNO</name>
<dbReference type="GO" id="GO:0019432">
    <property type="term" value="P:triglyceride biosynthetic process"/>
    <property type="evidence" value="ECO:0007669"/>
    <property type="project" value="TreeGrafter"/>
</dbReference>
<dbReference type="AlphaFoldDB" id="A0AAQ3T937"/>
<dbReference type="InterPro" id="IPR009721">
    <property type="entry name" value="O-acyltransferase_WSD1_C"/>
</dbReference>
<dbReference type="EMBL" id="CP144748">
    <property type="protein sequence ID" value="WVZ68685.1"/>
    <property type="molecule type" value="Genomic_DNA"/>
</dbReference>
<dbReference type="PANTHER" id="PTHR31650">
    <property type="entry name" value="O-ACYLTRANSFERASE (WSD1-LIKE) FAMILY PROTEIN"/>
    <property type="match status" value="1"/>
</dbReference>
<sequence length="121" mass="13442">MGHNIQSGFLVSEAFQLANQNRQLELSSIVRYTTVSFSNMIGPVEQVEFCGHPVVFIAPSGYGPPEALTLNFQSYVNTMMVNLAVDEAQFPDVHDLLEDFVESLKLIRGAASNLVEKHRND</sequence>
<evidence type="ECO:0000313" key="2">
    <source>
        <dbReference type="EMBL" id="WVZ68685.1"/>
    </source>
</evidence>
<gene>
    <name evidence="2" type="ORF">U9M48_017595</name>
</gene>
<dbReference type="PANTHER" id="PTHR31650:SF42">
    <property type="entry name" value="OS01G0770100 PROTEIN"/>
    <property type="match status" value="1"/>
</dbReference>
<dbReference type="Pfam" id="PF06974">
    <property type="entry name" value="WS_DGAT_C"/>
    <property type="match status" value="1"/>
</dbReference>
<evidence type="ECO:0000313" key="3">
    <source>
        <dbReference type="Proteomes" id="UP001341281"/>
    </source>
</evidence>
<dbReference type="GO" id="GO:0008374">
    <property type="term" value="F:O-acyltransferase activity"/>
    <property type="evidence" value="ECO:0007669"/>
    <property type="project" value="InterPro"/>
</dbReference>
<dbReference type="GO" id="GO:0005886">
    <property type="term" value="C:plasma membrane"/>
    <property type="evidence" value="ECO:0007669"/>
    <property type="project" value="TreeGrafter"/>
</dbReference>
<organism evidence="2 3">
    <name type="scientific">Paspalum notatum var. saurae</name>
    <dbReference type="NCBI Taxonomy" id="547442"/>
    <lineage>
        <taxon>Eukaryota</taxon>
        <taxon>Viridiplantae</taxon>
        <taxon>Streptophyta</taxon>
        <taxon>Embryophyta</taxon>
        <taxon>Tracheophyta</taxon>
        <taxon>Spermatophyta</taxon>
        <taxon>Magnoliopsida</taxon>
        <taxon>Liliopsida</taxon>
        <taxon>Poales</taxon>
        <taxon>Poaceae</taxon>
        <taxon>PACMAD clade</taxon>
        <taxon>Panicoideae</taxon>
        <taxon>Andropogonodae</taxon>
        <taxon>Paspaleae</taxon>
        <taxon>Paspalinae</taxon>
        <taxon>Paspalum</taxon>
    </lineage>
</organism>
<feature type="domain" description="O-acyltransferase WSD1 C-terminal" evidence="1">
    <location>
        <begin position="26"/>
        <end position="107"/>
    </location>
</feature>
<accession>A0AAQ3T937</accession>
<evidence type="ECO:0000259" key="1">
    <source>
        <dbReference type="Pfam" id="PF06974"/>
    </source>
</evidence>
<reference evidence="2 3" key="1">
    <citation type="submission" date="2024-02" db="EMBL/GenBank/DDBJ databases">
        <title>High-quality chromosome-scale genome assembly of Pensacola bahiagrass (Paspalum notatum Flugge var. saurae).</title>
        <authorList>
            <person name="Vega J.M."/>
            <person name="Podio M."/>
            <person name="Orjuela J."/>
            <person name="Siena L.A."/>
            <person name="Pessino S.C."/>
            <person name="Combes M.C."/>
            <person name="Mariac C."/>
            <person name="Albertini E."/>
            <person name="Pupilli F."/>
            <person name="Ortiz J.P.A."/>
            <person name="Leblanc O."/>
        </authorList>
    </citation>
    <scope>NUCLEOTIDE SEQUENCE [LARGE SCALE GENOMIC DNA]</scope>
    <source>
        <strain evidence="2">R1</strain>
        <tissue evidence="2">Leaf</tissue>
    </source>
</reference>
<proteinExistence type="predicted"/>
<keyword evidence="3" id="KW-1185">Reference proteome</keyword>
<dbReference type="InterPro" id="IPR045034">
    <property type="entry name" value="O-acyltransferase_WSD1-like"/>
</dbReference>
<dbReference type="Proteomes" id="UP001341281">
    <property type="component" value="Chromosome 04"/>
</dbReference>
<protein>
    <recommendedName>
        <fullName evidence="1">O-acyltransferase WSD1 C-terminal domain-containing protein</fullName>
    </recommendedName>
</protein>